<dbReference type="InterPro" id="IPR018062">
    <property type="entry name" value="HTH_AraC-typ_CS"/>
</dbReference>
<evidence type="ECO:0000259" key="6">
    <source>
        <dbReference type="PROSITE" id="PS01124"/>
    </source>
</evidence>
<dbReference type="InterPro" id="IPR049166">
    <property type="entry name" value="GH39_cat"/>
</dbReference>
<dbReference type="EMBL" id="JAUSWN010000015">
    <property type="protein sequence ID" value="MDQ0480158.1"/>
    <property type="molecule type" value="Genomic_DNA"/>
</dbReference>
<evidence type="ECO:0000256" key="1">
    <source>
        <dbReference type="ARBA" id="ARBA00022801"/>
    </source>
</evidence>
<dbReference type="Gene3D" id="2.60.120.10">
    <property type="entry name" value="Jelly Rolls"/>
    <property type="match status" value="1"/>
</dbReference>
<comment type="caution">
    <text evidence="7">The sequence shown here is derived from an EMBL/GenBank/DDBJ whole genome shotgun (WGS) entry which is preliminary data.</text>
</comment>
<dbReference type="SUPFAM" id="SSF46689">
    <property type="entry name" value="Homeodomain-like"/>
    <property type="match status" value="1"/>
</dbReference>
<reference evidence="7 8" key="1">
    <citation type="submission" date="2023-07" db="EMBL/GenBank/DDBJ databases">
        <title>Genomic Encyclopedia of Type Strains, Phase IV (KMG-IV): sequencing the most valuable type-strain genomes for metagenomic binning, comparative biology and taxonomic classification.</title>
        <authorList>
            <person name="Goeker M."/>
        </authorList>
    </citation>
    <scope>NUCLEOTIDE SEQUENCE [LARGE SCALE GENOMIC DNA]</scope>
    <source>
        <strain evidence="7 8">DSM 1400</strain>
    </source>
</reference>
<name>A0ABU0JVJ1_HATLI</name>
<dbReference type="InterPro" id="IPR018060">
    <property type="entry name" value="HTH_AraC"/>
</dbReference>
<dbReference type="Pfam" id="PF01229">
    <property type="entry name" value="Glyco_hydro_39"/>
    <property type="match status" value="1"/>
</dbReference>
<accession>A0ABU0JVJ1</accession>
<dbReference type="InterPro" id="IPR014710">
    <property type="entry name" value="RmlC-like_jellyroll"/>
</dbReference>
<dbReference type="Proteomes" id="UP001224418">
    <property type="component" value="Unassembled WGS sequence"/>
</dbReference>
<gene>
    <name evidence="7" type="ORF">QOZ93_001906</name>
</gene>
<dbReference type="Pfam" id="PF12833">
    <property type="entry name" value="HTH_18"/>
    <property type="match status" value="1"/>
</dbReference>
<evidence type="ECO:0000313" key="7">
    <source>
        <dbReference type="EMBL" id="MDQ0480158.1"/>
    </source>
</evidence>
<keyword evidence="8" id="KW-1185">Reference proteome</keyword>
<dbReference type="InterPro" id="IPR013096">
    <property type="entry name" value="Cupin_2"/>
</dbReference>
<dbReference type="SUPFAM" id="SSF51011">
    <property type="entry name" value="Glycosyl hydrolase domain"/>
    <property type="match status" value="1"/>
</dbReference>
<evidence type="ECO:0000256" key="4">
    <source>
        <dbReference type="ARBA" id="ARBA00023163"/>
    </source>
</evidence>
<dbReference type="PROSITE" id="PS01124">
    <property type="entry name" value="HTH_ARAC_FAMILY_2"/>
    <property type="match status" value="1"/>
</dbReference>
<dbReference type="RefSeq" id="WP_307356029.1">
    <property type="nucleotide sequence ID" value="NZ_BAAACJ010000014.1"/>
</dbReference>
<organism evidence="7 8">
    <name type="scientific">Hathewaya limosa</name>
    <name type="common">Clostridium limosum</name>
    <dbReference type="NCBI Taxonomy" id="1536"/>
    <lineage>
        <taxon>Bacteria</taxon>
        <taxon>Bacillati</taxon>
        <taxon>Bacillota</taxon>
        <taxon>Clostridia</taxon>
        <taxon>Eubacteriales</taxon>
        <taxon>Clostridiaceae</taxon>
        <taxon>Hathewaya</taxon>
    </lineage>
</organism>
<dbReference type="SUPFAM" id="SSF51215">
    <property type="entry name" value="Regulatory protein AraC"/>
    <property type="match status" value="1"/>
</dbReference>
<feature type="domain" description="HTH araC/xylS-type" evidence="6">
    <location>
        <begin position="173"/>
        <end position="271"/>
    </location>
</feature>
<evidence type="ECO:0000256" key="5">
    <source>
        <dbReference type="ARBA" id="ARBA00023295"/>
    </source>
</evidence>
<dbReference type="InterPro" id="IPR037923">
    <property type="entry name" value="HTH-like"/>
</dbReference>
<evidence type="ECO:0000256" key="3">
    <source>
        <dbReference type="ARBA" id="ARBA00023125"/>
    </source>
</evidence>
<dbReference type="Pfam" id="PF07883">
    <property type="entry name" value="Cupin_2"/>
    <property type="match status" value="1"/>
</dbReference>
<proteinExistence type="predicted"/>
<keyword evidence="2" id="KW-0805">Transcription regulation</keyword>
<dbReference type="Gene3D" id="1.10.10.60">
    <property type="entry name" value="Homeodomain-like"/>
    <property type="match status" value="2"/>
</dbReference>
<dbReference type="InterPro" id="IPR020449">
    <property type="entry name" value="Tscrpt_reg_AraC-type_HTH"/>
</dbReference>
<dbReference type="PANTHER" id="PTHR43280:SF34">
    <property type="entry name" value="ARAC-FAMILY TRANSCRIPTIONAL REGULATOR"/>
    <property type="match status" value="1"/>
</dbReference>
<dbReference type="Gene3D" id="2.60.40.1500">
    <property type="entry name" value="Glycosyl hydrolase domain, family 39"/>
    <property type="match status" value="1"/>
</dbReference>
<keyword evidence="1" id="KW-0378">Hydrolase</keyword>
<keyword evidence="4" id="KW-0804">Transcription</keyword>
<sequence length="696" mass="82836">MRREYINFYGGIPLNISLINFREYPFHWHDCMEILYVLKGEIFVTIDTESFTLKSGEVEIINIDEAHSINSKEDNLVLLFNIDTKFLKNYYEDIDNVFFYTDNESQEKEEKYDVLKRYLANIFYEVIKSEEEYEIEVQSNLISILFHLVNEFHYLTMEDNDLKEKELQMERYHRITKYIYNNYMNKISLKDIADKEFLSLHYLSHELKNKFGYGFQEILNLTRIEESIKLLLDTNKSISDIALECGFSHARYFNKHFKYYYNCSPTQFRKKYKFDEKELEKLKIYSIQDLEEAIPYLISYIEDYEEENINYDEIQAINIDLEQQVDFDEKNKLNYGAFNYIEIGKIHNVFNKDILNTLKKVQNKLNFKYGILNDVFSLFNSIEDIYNFSNFLYESIKVLKELNICPIIEFTFKDMQKKCFLEILQGVITYLKQNYGEDFKFGFKLPFNLEEGIKNKIVNAIKELDDNIIILIKDIKGIGKGLEKETNFMAAYLLHKFIEKGQNNIIMKAVDEDYPLIIENKKNFIFQGEKGLTYSNGLRKPSYFAYSFFSQLGDIILDKGKGYIVTKKQDDIEILLYNYMSPKELSKISNKNYKNLMDFVNDAYSMDIWKETTINVLNLDNNYKLIRYELTKEQNCPYDNWNSLAKPQLLTSEEIDLIKNINHPKVNFEFVEESSIYSIKSSLEPFAIELIKLIKL</sequence>
<protein>
    <submittedName>
        <fullName evidence="7">AraC-like DNA-binding protein/quercetin dioxygenase-like cupin family protein</fullName>
    </submittedName>
</protein>
<dbReference type="PANTHER" id="PTHR43280">
    <property type="entry name" value="ARAC-FAMILY TRANSCRIPTIONAL REGULATOR"/>
    <property type="match status" value="1"/>
</dbReference>
<dbReference type="CDD" id="cd02208">
    <property type="entry name" value="cupin_RmlC-like"/>
    <property type="match status" value="1"/>
</dbReference>
<dbReference type="InterPro" id="IPR009057">
    <property type="entry name" value="Homeodomain-like_sf"/>
</dbReference>
<keyword evidence="3" id="KW-0238">DNA-binding</keyword>
<keyword evidence="5" id="KW-0326">Glycosidase</keyword>
<evidence type="ECO:0000313" key="8">
    <source>
        <dbReference type="Proteomes" id="UP001224418"/>
    </source>
</evidence>
<dbReference type="PRINTS" id="PR00032">
    <property type="entry name" value="HTHARAC"/>
</dbReference>
<dbReference type="PROSITE" id="PS00041">
    <property type="entry name" value="HTH_ARAC_FAMILY_1"/>
    <property type="match status" value="1"/>
</dbReference>
<evidence type="ECO:0000256" key="2">
    <source>
        <dbReference type="ARBA" id="ARBA00023015"/>
    </source>
</evidence>
<dbReference type="SMART" id="SM00342">
    <property type="entry name" value="HTH_ARAC"/>
    <property type="match status" value="1"/>
</dbReference>